<dbReference type="Proteomes" id="UP000000689">
    <property type="component" value="Chromosome 7"/>
</dbReference>
<dbReference type="HOGENOM" id="CLU_303492_0_0_1"/>
<dbReference type="GO" id="GO:0017111">
    <property type="term" value="F:ribonucleoside triphosphate phosphatase activity"/>
    <property type="evidence" value="ECO:0007669"/>
    <property type="project" value="TreeGrafter"/>
</dbReference>
<dbReference type="InterPro" id="IPR002591">
    <property type="entry name" value="Phosphodiest/P_Trfase"/>
</dbReference>
<feature type="region of interest" description="Disordered" evidence="1">
    <location>
        <begin position="399"/>
        <end position="422"/>
    </location>
</feature>
<evidence type="ECO:0000256" key="1">
    <source>
        <dbReference type="SAM" id="MobiDB-lite"/>
    </source>
</evidence>
<dbReference type="Gene3D" id="3.40.720.10">
    <property type="entry name" value="Alkaline Phosphatase, subunit A"/>
    <property type="match status" value="1"/>
</dbReference>
<keyword evidence="2" id="KW-0812">Transmembrane</keyword>
<dbReference type="GO" id="GO:0047429">
    <property type="term" value="F:nucleoside triphosphate diphosphatase activity"/>
    <property type="evidence" value="ECO:0007669"/>
    <property type="project" value="TreeGrafter"/>
</dbReference>
<dbReference type="eggNOG" id="KOG2645">
    <property type="taxonomic scope" value="Eukaryota"/>
</dbReference>
<evidence type="ECO:0000313" key="4">
    <source>
        <dbReference type="Proteomes" id="UP000000689"/>
    </source>
</evidence>
<dbReference type="SUPFAM" id="SSF53649">
    <property type="entry name" value="Alkaline phosphatase-like"/>
    <property type="match status" value="1"/>
</dbReference>
<name>J7SBQ4_NAUDC</name>
<feature type="compositionally biased region" description="Acidic residues" evidence="1">
    <location>
        <begin position="848"/>
        <end position="874"/>
    </location>
</feature>
<dbReference type="OMA" id="SEPIWET"/>
<dbReference type="RefSeq" id="XP_003980151.1">
    <property type="nucleotide sequence ID" value="XM_003980102.1"/>
</dbReference>
<dbReference type="Pfam" id="PF01663">
    <property type="entry name" value="Phosphodiest"/>
    <property type="match status" value="1"/>
</dbReference>
<dbReference type="KEGG" id="ndi:NDAI_0G04920"/>
<dbReference type="OrthoDB" id="415411at2759"/>
<dbReference type="InterPro" id="IPR017850">
    <property type="entry name" value="Alkaline_phosphatase_core_sf"/>
</dbReference>
<reference evidence="3 4" key="1">
    <citation type="journal article" date="2011" name="Proc. Natl. Acad. Sci. U.S.A.">
        <title>Evolutionary erosion of yeast sex chromosomes by mating-type switching accidents.</title>
        <authorList>
            <person name="Gordon J.L."/>
            <person name="Armisen D."/>
            <person name="Proux-Wera E."/>
            <person name="Oheigeartaigh S.S."/>
            <person name="Byrne K.P."/>
            <person name="Wolfe K.H."/>
        </authorList>
    </citation>
    <scope>NUCLEOTIDE SEQUENCE [LARGE SCALE GENOMIC DNA]</scope>
    <source>
        <strain evidence="4">ATCC 10597 / BCRC 20456 / CBS 421 / NBRC 0211 / NRRL Y-12639</strain>
    </source>
</reference>
<dbReference type="STRING" id="1071378.J7SBQ4"/>
<dbReference type="EMBL" id="HE580273">
    <property type="protein sequence ID" value="CCK73475.1"/>
    <property type="molecule type" value="Genomic_DNA"/>
</dbReference>
<dbReference type="GO" id="GO:0009141">
    <property type="term" value="P:nucleoside triphosphate metabolic process"/>
    <property type="evidence" value="ECO:0007669"/>
    <property type="project" value="TreeGrafter"/>
</dbReference>
<accession>J7SBQ4</accession>
<feature type="region of interest" description="Disordered" evidence="1">
    <location>
        <begin position="514"/>
        <end position="533"/>
    </location>
</feature>
<dbReference type="PANTHER" id="PTHR10151:SF120">
    <property type="entry name" value="BIS(5'-ADENOSYL)-TRIPHOSPHATASE"/>
    <property type="match status" value="1"/>
</dbReference>
<evidence type="ECO:0000313" key="3">
    <source>
        <dbReference type="EMBL" id="CCK73475.1"/>
    </source>
</evidence>
<feature type="region of interest" description="Disordered" evidence="1">
    <location>
        <begin position="779"/>
        <end position="799"/>
    </location>
</feature>
<protein>
    <submittedName>
        <fullName evidence="3">Uncharacterized protein</fullName>
    </submittedName>
</protein>
<feature type="compositionally biased region" description="Low complexity" evidence="1">
    <location>
        <begin position="879"/>
        <end position="905"/>
    </location>
</feature>
<feature type="transmembrane region" description="Helical" evidence="2">
    <location>
        <begin position="170"/>
        <end position="189"/>
    </location>
</feature>
<keyword evidence="2" id="KW-0472">Membrane</keyword>
<feature type="region of interest" description="Disordered" evidence="1">
    <location>
        <begin position="1"/>
        <end position="67"/>
    </location>
</feature>
<sequence>MNNSEEVDQLSTAPNNEPMPLTPDPPGGSTNGHTPALETENIPPTDQETRELRPSFETNDSDSDLNVDTEDYVNAFRSTPMTRSSSRFQPRKLWNNVKYWWWHQNNRSQRRQFFKSNRNHDSELNARGIPLYDLDTNGDPISDDEANYEFDDEFRIDDYPMSKRYTSKNFLQKFIPIAILVSLLIYLLVKIIHHPLMTNLNGSSRIKYLDKKRLKKFDPYIKYNNGTMDFYPITLVLSISGFHPSLISLKNTPFLHGLYSLDLKDFFNITMSPFMIPSFPTEPLSNYYSIVTGKYPSNHGIFANSLDHLFDTATSGTTAELSGDADVINKKKIPKVAGDSSRRPNFDVNNDTIWSLIPNAYENNDSFKVAMNNWPILNDYNDTFTLPYYYEENDLISIESNDPDDKNKNKKESKKKNKNRKKQDVDLDDILDDIVSNFDMDDIDERPQLIMEVIDDLMEYVKLNGYLIGDEEFDSLLGNIDYLIEQIFEKLQDRNLLEFTNVLLLSENGIRDVPISNTKSNNNNNNDDDDDDDDDATLGNVIIWDDILNKNKQKLISHVVHDEQSSIFRVFVKNNENINEIYHDLKMFFNYTAIPHGINNSHNETTNLLQQDDAKKTSNKREHFNIYLNGNFPRSYKFNHIFSYDELDNKEMTDSIWILPDPGYSIMAKERYGNLVKLKKKNNKKKGKKKTSSIYEKNKMNIGLYGYDNEDIDMRSLFIGVGPSFNNGSIIPVFHNIEVFNIICEICGVSNKEMIEFSHNGVNADLNFIYDHIFSDELPKEKQESNTKDNVKEDDNDTASMILNNPGFIRVKNDDFLYLANRFGNYSTYNVLWGGYPEYVEDIMEDDVEDGEEQSDDDDEVDEEDQSDEYDNEINAEYSSSTTSSTSSSRSSSSSSSSFTRSTRTVMKSKAMTNSRKTSTSSSLTTTKGKTKTKITTTTTAAPLLDIGKEWFNELIHDGKELFDDGRELIQSVVGEIEDQF</sequence>
<feature type="compositionally biased region" description="Basic and acidic residues" evidence="1">
    <location>
        <begin position="779"/>
        <end position="793"/>
    </location>
</feature>
<gene>
    <name evidence="3" type="primary">NDAI0G04920</name>
    <name evidence="3" type="ordered locus">NDAI_0G04920</name>
</gene>
<dbReference type="AlphaFoldDB" id="J7SBQ4"/>
<dbReference type="PANTHER" id="PTHR10151">
    <property type="entry name" value="ECTONUCLEOTIDE PYROPHOSPHATASE/PHOSPHODIESTERASE"/>
    <property type="match status" value="1"/>
</dbReference>
<dbReference type="GeneID" id="13926953"/>
<feature type="compositionally biased region" description="Low complexity" evidence="1">
    <location>
        <begin position="913"/>
        <end position="934"/>
    </location>
</feature>
<keyword evidence="4" id="KW-1185">Reference proteome</keyword>
<feature type="region of interest" description="Disordered" evidence="1">
    <location>
        <begin position="848"/>
        <end position="934"/>
    </location>
</feature>
<proteinExistence type="predicted"/>
<keyword evidence="2" id="KW-1133">Transmembrane helix</keyword>
<evidence type="ECO:0000256" key="2">
    <source>
        <dbReference type="SAM" id="Phobius"/>
    </source>
</evidence>
<organism evidence="3 4">
    <name type="scientific">Naumovozyma dairenensis (strain ATCC 10597 / BCRC 20456 / CBS 421 / NBRC 0211 / NRRL Y-12639)</name>
    <name type="common">Saccharomyces dairenensis</name>
    <dbReference type="NCBI Taxonomy" id="1071378"/>
    <lineage>
        <taxon>Eukaryota</taxon>
        <taxon>Fungi</taxon>
        <taxon>Dikarya</taxon>
        <taxon>Ascomycota</taxon>
        <taxon>Saccharomycotina</taxon>
        <taxon>Saccharomycetes</taxon>
        <taxon>Saccharomycetales</taxon>
        <taxon>Saccharomycetaceae</taxon>
        <taxon>Naumovozyma</taxon>
    </lineage>
</organism>
<feature type="compositionally biased region" description="Basic residues" evidence="1">
    <location>
        <begin position="408"/>
        <end position="421"/>
    </location>
</feature>